<dbReference type="PANTHER" id="PTHR48207:SF3">
    <property type="entry name" value="SUCCINATE--HYDROXYMETHYLGLUTARATE COA-TRANSFERASE"/>
    <property type="match status" value="1"/>
</dbReference>
<dbReference type="InterPro" id="IPR044855">
    <property type="entry name" value="CoA-Trfase_III_dom3_sf"/>
</dbReference>
<gene>
    <name evidence="2" type="ORF">V3330_09505</name>
</gene>
<dbReference type="GO" id="GO:0008410">
    <property type="term" value="F:CoA-transferase activity"/>
    <property type="evidence" value="ECO:0007669"/>
    <property type="project" value="TreeGrafter"/>
</dbReference>
<keyword evidence="3" id="KW-1185">Reference proteome</keyword>
<dbReference type="Proteomes" id="UP001359886">
    <property type="component" value="Unassembled WGS sequence"/>
</dbReference>
<organism evidence="2 3">
    <name type="scientific">Elongatibacter sediminis</name>
    <dbReference type="NCBI Taxonomy" id="3119006"/>
    <lineage>
        <taxon>Bacteria</taxon>
        <taxon>Pseudomonadati</taxon>
        <taxon>Pseudomonadota</taxon>
        <taxon>Gammaproteobacteria</taxon>
        <taxon>Chromatiales</taxon>
        <taxon>Wenzhouxiangellaceae</taxon>
        <taxon>Elongatibacter</taxon>
    </lineage>
</organism>
<protein>
    <submittedName>
        <fullName evidence="2">CoA transferase</fullName>
        <ecNumber evidence="2">2.8.3.-</ecNumber>
    </submittedName>
</protein>
<dbReference type="InterPro" id="IPR050483">
    <property type="entry name" value="CoA-transferase_III_domain"/>
</dbReference>
<dbReference type="Gene3D" id="3.40.50.10540">
    <property type="entry name" value="Crotonobetainyl-coa:carnitine coa-transferase, domain 1"/>
    <property type="match status" value="1"/>
</dbReference>
<name>A0AAW9RFV4_9GAMM</name>
<reference evidence="2 3" key="1">
    <citation type="submission" date="2024-02" db="EMBL/GenBank/DDBJ databases">
        <title>A novel Wenzhouxiangellaceae bacterium, isolated from coastal sediments.</title>
        <authorList>
            <person name="Du Z.-J."/>
            <person name="Ye Y.-Q."/>
            <person name="Zhang X.-Y."/>
        </authorList>
    </citation>
    <scope>NUCLEOTIDE SEQUENCE [LARGE SCALE GENOMIC DNA]</scope>
    <source>
        <strain evidence="2 3">CH-27</strain>
    </source>
</reference>
<comment type="caution">
    <text evidence="2">The sequence shown here is derived from an EMBL/GenBank/DDBJ whole genome shotgun (WGS) entry which is preliminary data.</text>
</comment>
<dbReference type="SUPFAM" id="SSF89796">
    <property type="entry name" value="CoA-transferase family III (CaiB/BaiF)"/>
    <property type="match status" value="1"/>
</dbReference>
<keyword evidence="1 2" id="KW-0808">Transferase</keyword>
<evidence type="ECO:0000313" key="2">
    <source>
        <dbReference type="EMBL" id="MEJ8567859.1"/>
    </source>
</evidence>
<evidence type="ECO:0000313" key="3">
    <source>
        <dbReference type="Proteomes" id="UP001359886"/>
    </source>
</evidence>
<evidence type="ECO:0000256" key="1">
    <source>
        <dbReference type="ARBA" id="ARBA00022679"/>
    </source>
</evidence>
<dbReference type="InterPro" id="IPR003673">
    <property type="entry name" value="CoA-Trfase_fam_III"/>
</dbReference>
<sequence length="403" mass="43867">MTSGSKTPLAGVRILDLTHMLSGPYGAMILADLGAETIKVEPPQGEGTRKLLASDPSNSLDGFGAYFITLNRNKRSVAIDLKSEKGREVFYDLVRQADIVVSNFGVGVPERLKIDYESLSAINPRIITCTVTGFGSDGPRPKRPAFDQVAQATGGGMSITGPDRDHPVRSGIPIGDLGGGMFGVMGILAALYERERSGRGQHVDISMLDCQISMLNYMATMYFLSGEDPYPIGNSHFVHVPYNTFTTSDGFVVIAVITDNFWQNLKSVVSCPDFDDPKYDTQPGRWADRAMIEERLNAILKENTTAYWVEQLEAKRIPCAPVNRFSQALSDPQVVHRNMVVELKHPDGKSTRGPGNPIKLSRTPAEEFTPAPHVGQHTDGVLGGLLGYDEETIGRLRAEGAIA</sequence>
<proteinExistence type="predicted"/>
<dbReference type="EMBL" id="JAZHOG010000005">
    <property type="protein sequence ID" value="MEJ8567859.1"/>
    <property type="molecule type" value="Genomic_DNA"/>
</dbReference>
<dbReference type="RefSeq" id="WP_354695180.1">
    <property type="nucleotide sequence ID" value="NZ_JAZHOG010000005.1"/>
</dbReference>
<dbReference type="PANTHER" id="PTHR48207">
    <property type="entry name" value="SUCCINATE--HYDROXYMETHYLGLUTARATE COA-TRANSFERASE"/>
    <property type="match status" value="1"/>
</dbReference>
<dbReference type="AlphaFoldDB" id="A0AAW9RFV4"/>
<dbReference type="InterPro" id="IPR023606">
    <property type="entry name" value="CoA-Trfase_III_dom_1_sf"/>
</dbReference>
<dbReference type="EC" id="2.8.3.-" evidence="2"/>
<dbReference type="Gene3D" id="3.30.1540.10">
    <property type="entry name" value="formyl-coa transferase, domain 3"/>
    <property type="match status" value="1"/>
</dbReference>
<dbReference type="Pfam" id="PF02515">
    <property type="entry name" value="CoA_transf_3"/>
    <property type="match status" value="1"/>
</dbReference>
<accession>A0AAW9RFV4</accession>